<dbReference type="InterPro" id="IPR027417">
    <property type="entry name" value="P-loop_NTPase"/>
</dbReference>
<evidence type="ECO:0000313" key="3">
    <source>
        <dbReference type="Proteomes" id="UP000053904"/>
    </source>
</evidence>
<dbReference type="InterPro" id="IPR027785">
    <property type="entry name" value="UvrD-like_helicase_C"/>
</dbReference>
<name>A0A101HJE6_9BACT</name>
<protein>
    <submittedName>
        <fullName evidence="2">Exodeoxyribonuclease V</fullName>
    </submittedName>
</protein>
<dbReference type="AlphaFoldDB" id="A0A101HJE6"/>
<sequence length="388" mass="44989">MDLELSDKQQSAVKDILRWYNEGNNQYITLGGYAGTGKTTLMGFLSKVLRDRDKKLKIAFCSFTGKASRVLQRKLRDTSSIYKYDYTGTIHRLIYRPVTDDKGEVINWERMATDDFLYDLIIVDEASMITRDIWNDLLSFNKPILAVGDHGQLPPIDGNFNLMENPQLRLEEIYRQQINNPIIKVSEIARKYGKIPVEEFSKTVKKLDKKKPDTGELLERMFESYDTDTMVLTGYNRSRVRLNEGIRQLLGFQTPTPSQGDRVICLKNNHKEEIFNGMMGTILNVVEGNMDDYEYYDAEIELDEEDYPYFGKISKDQFGQQSTSSNVVEGIDLFDFGYALTVHKAQGSQAKRVVVFEERFSRMDDEMWRRWLYTAVTRAVEELYIVGE</sequence>
<dbReference type="InterPro" id="IPR050534">
    <property type="entry name" value="Coronavir_polyprotein_1ab"/>
</dbReference>
<dbReference type="EMBL" id="LGGO01000024">
    <property type="protein sequence ID" value="KUK77535.1"/>
    <property type="molecule type" value="Genomic_DNA"/>
</dbReference>
<evidence type="ECO:0000259" key="1">
    <source>
        <dbReference type="Pfam" id="PF13538"/>
    </source>
</evidence>
<dbReference type="SUPFAM" id="SSF52540">
    <property type="entry name" value="P-loop containing nucleoside triphosphate hydrolases"/>
    <property type="match status" value="1"/>
</dbReference>
<reference evidence="3" key="1">
    <citation type="journal article" date="2015" name="MBio">
        <title>Genome-Resolved Metagenomic Analysis Reveals Roles for Candidate Phyla and Other Microbial Community Members in Biogeochemical Transformations in Oil Reservoirs.</title>
        <authorList>
            <person name="Hu P."/>
            <person name="Tom L."/>
            <person name="Singh A."/>
            <person name="Thomas B.C."/>
            <person name="Baker B.J."/>
            <person name="Piceno Y.M."/>
            <person name="Andersen G.L."/>
            <person name="Banfield J.F."/>
        </authorList>
    </citation>
    <scope>NUCLEOTIDE SEQUENCE [LARGE SCALE GENOMIC DNA]</scope>
</reference>
<evidence type="ECO:0000313" key="2">
    <source>
        <dbReference type="EMBL" id="KUK77535.1"/>
    </source>
</evidence>
<dbReference type="Gene3D" id="3.40.50.300">
    <property type="entry name" value="P-loop containing nucleotide triphosphate hydrolases"/>
    <property type="match status" value="2"/>
</dbReference>
<dbReference type="Pfam" id="PF13538">
    <property type="entry name" value="UvrD_C_2"/>
    <property type="match status" value="1"/>
</dbReference>
<dbReference type="PANTHER" id="PTHR43788">
    <property type="entry name" value="DNA2/NAM7 HELICASE FAMILY MEMBER"/>
    <property type="match status" value="1"/>
</dbReference>
<dbReference type="Pfam" id="PF13604">
    <property type="entry name" value="AAA_30"/>
    <property type="match status" value="1"/>
</dbReference>
<feature type="domain" description="UvrD-like helicase C-terminal" evidence="1">
    <location>
        <begin position="337"/>
        <end position="386"/>
    </location>
</feature>
<dbReference type="Proteomes" id="UP000053904">
    <property type="component" value="Unassembled WGS sequence"/>
</dbReference>
<comment type="caution">
    <text evidence="2">The sequence shown here is derived from an EMBL/GenBank/DDBJ whole genome shotgun (WGS) entry which is preliminary data.</text>
</comment>
<accession>A0A101HJE6</accession>
<dbReference type="CDD" id="cd18809">
    <property type="entry name" value="SF1_C_RecD"/>
    <property type="match status" value="1"/>
</dbReference>
<dbReference type="Gene3D" id="2.30.30.940">
    <property type="match status" value="1"/>
</dbReference>
<dbReference type="PATRIC" id="fig|1641389.3.peg.341"/>
<organism evidence="2 3">
    <name type="scientific">candidate division WS6 bacterium 34_10</name>
    <dbReference type="NCBI Taxonomy" id="1641389"/>
    <lineage>
        <taxon>Bacteria</taxon>
        <taxon>Candidatus Dojkabacteria</taxon>
    </lineage>
</organism>
<proteinExistence type="predicted"/>
<gene>
    <name evidence="2" type="ORF">XD93_0268</name>
</gene>